<evidence type="ECO:0000313" key="2">
    <source>
        <dbReference type="EMBL" id="HEN40870.1"/>
    </source>
</evidence>
<reference evidence="2" key="1">
    <citation type="journal article" date="2020" name="mSystems">
        <title>Genome- and Community-Level Interaction Insights into Carbon Utilization and Element Cycling Functions of Hydrothermarchaeota in Hydrothermal Sediment.</title>
        <authorList>
            <person name="Zhou Z."/>
            <person name="Liu Y."/>
            <person name="Xu W."/>
            <person name="Pan J."/>
            <person name="Luo Z.H."/>
            <person name="Li M."/>
        </authorList>
    </citation>
    <scope>NUCLEOTIDE SEQUENCE [LARGE SCALE GENOMIC DNA]</scope>
    <source>
        <strain evidence="2">SpSt-349</strain>
    </source>
</reference>
<gene>
    <name evidence="2" type="ORF">ENQ87_00625</name>
</gene>
<evidence type="ECO:0000259" key="1">
    <source>
        <dbReference type="Pfam" id="PF24828"/>
    </source>
</evidence>
<comment type="caution">
    <text evidence="2">The sequence shown here is derived from an EMBL/GenBank/DDBJ whole genome shotgun (WGS) entry which is preliminary data.</text>
</comment>
<sequence>MPRLKKPHIATLDEVTITRDGEYADITYHDPTVGGMNLKLGPEVEYMTDQEILDRHNEIILAMEHSVATYRHEAVEVPPGSPQVSYSELCDQWSPRGDVLRCLIHDEGRRPVIEIDDREFTLEEFGTMLTTFSGWGMRIVFVPDHELEKSPVIVVKEPEE</sequence>
<dbReference type="Pfam" id="PF24828">
    <property type="entry name" value="DUF7713"/>
    <property type="match status" value="1"/>
</dbReference>
<name>A0A831XE39_GEOME</name>
<protein>
    <recommendedName>
        <fullName evidence="1">DUF7713 domain-containing protein</fullName>
    </recommendedName>
</protein>
<dbReference type="EMBL" id="DSOV01000003">
    <property type="protein sequence ID" value="HEN40870.1"/>
    <property type="molecule type" value="Genomic_DNA"/>
</dbReference>
<accession>A0A831XE39</accession>
<dbReference type="InterPro" id="IPR056130">
    <property type="entry name" value="DUF7713"/>
</dbReference>
<proteinExistence type="predicted"/>
<organism evidence="2">
    <name type="scientific">Geobacter metallireducens</name>
    <dbReference type="NCBI Taxonomy" id="28232"/>
    <lineage>
        <taxon>Bacteria</taxon>
        <taxon>Pseudomonadati</taxon>
        <taxon>Thermodesulfobacteriota</taxon>
        <taxon>Desulfuromonadia</taxon>
        <taxon>Geobacterales</taxon>
        <taxon>Geobacteraceae</taxon>
        <taxon>Geobacter</taxon>
    </lineage>
</organism>
<feature type="domain" description="DUF7713" evidence="1">
    <location>
        <begin position="90"/>
        <end position="142"/>
    </location>
</feature>
<dbReference type="AlphaFoldDB" id="A0A831XE39"/>